<dbReference type="Pfam" id="PF01261">
    <property type="entry name" value="AP_endonuc_2"/>
    <property type="match status" value="1"/>
</dbReference>
<keyword evidence="2" id="KW-0378">Hydrolase</keyword>
<evidence type="ECO:0000313" key="3">
    <source>
        <dbReference type="Proteomes" id="UP000078356"/>
    </source>
</evidence>
<accession>A0A178LMW9</accession>
<dbReference type="GO" id="GO:0004519">
    <property type="term" value="F:endonuclease activity"/>
    <property type="evidence" value="ECO:0007669"/>
    <property type="project" value="UniProtKB-KW"/>
</dbReference>
<dbReference type="EMBL" id="LWCR01000001">
    <property type="protein sequence ID" value="OAN32383.1"/>
    <property type="molecule type" value="Genomic_DNA"/>
</dbReference>
<dbReference type="PANTHER" id="PTHR12110:SF53">
    <property type="entry name" value="BLR5974 PROTEIN"/>
    <property type="match status" value="1"/>
</dbReference>
<dbReference type="Gene3D" id="3.20.20.150">
    <property type="entry name" value="Divalent-metal-dependent TIM barrel enzymes"/>
    <property type="match status" value="1"/>
</dbReference>
<dbReference type="Proteomes" id="UP000078356">
    <property type="component" value="Unassembled WGS sequence"/>
</dbReference>
<keyword evidence="2" id="KW-0540">Nuclease</keyword>
<reference evidence="2 3" key="1">
    <citation type="submission" date="2016-04" db="EMBL/GenBank/DDBJ databases">
        <title>Draft Genome Sequences of Staphylococcus capitis Strain H36, S. capitis Strain H65, S. cohnii Strain H62, S. hominis Strain H69, Mycobacterium iranicum Strain H39, Plantibacter sp. Strain H53, Pseudomonas oryzihabitans Strain H72, and Microbacterium sp. Strain H83, isolated from residential settings.</title>
        <authorList>
            <person name="Lymperopoulou D."/>
            <person name="Adams R.I."/>
            <person name="Lindow S."/>
            <person name="Coil D.A."/>
            <person name="Jospin G."/>
            <person name="Eisen J.A."/>
        </authorList>
    </citation>
    <scope>NUCLEOTIDE SEQUENCE [LARGE SCALE GENOMIC DNA]</scope>
    <source>
        <strain evidence="2 3">H72</strain>
    </source>
</reference>
<evidence type="ECO:0000259" key="1">
    <source>
        <dbReference type="Pfam" id="PF01261"/>
    </source>
</evidence>
<protein>
    <submittedName>
        <fullName evidence="2">AP endonuclease</fullName>
    </submittedName>
</protein>
<dbReference type="RefSeq" id="WP_064306743.1">
    <property type="nucleotide sequence ID" value="NZ_LWCR01000001.1"/>
</dbReference>
<dbReference type="InterPro" id="IPR036237">
    <property type="entry name" value="Xyl_isomerase-like_sf"/>
</dbReference>
<dbReference type="InterPro" id="IPR013022">
    <property type="entry name" value="Xyl_isomerase-like_TIM-brl"/>
</dbReference>
<dbReference type="OrthoDB" id="2237247at2"/>
<feature type="domain" description="Xylose isomerase-like TIM barrel" evidence="1">
    <location>
        <begin position="26"/>
        <end position="196"/>
    </location>
</feature>
<organism evidence="2 3">
    <name type="scientific">Pseudomonas oryzihabitans</name>
    <dbReference type="NCBI Taxonomy" id="47885"/>
    <lineage>
        <taxon>Bacteria</taxon>
        <taxon>Pseudomonadati</taxon>
        <taxon>Pseudomonadota</taxon>
        <taxon>Gammaproteobacteria</taxon>
        <taxon>Pseudomonadales</taxon>
        <taxon>Pseudomonadaceae</taxon>
        <taxon>Pseudomonas</taxon>
    </lineage>
</organism>
<dbReference type="InterPro" id="IPR050312">
    <property type="entry name" value="IolE/XylAMocC-like"/>
</dbReference>
<keyword evidence="2" id="KW-0255">Endonuclease</keyword>
<sequence length="260" mass="27836">MPPEIAITTSAFGADGVRAQGQAAWLDLIAAAGASHVEIRAELFTEAPDFAALGAAIRAAGLGCVYSVPLELWPETDAALSPRLPEALAEARLLGADTLKVSLGHYRAAAELAALAPLLTDAGPQLLVENDQTAQGGRIEPLRAFIQAARAAQLPVGLTFDVGNWRWQDEDPLQAARLLGPDVRYLHCKAVRRRAGGLHAVPPEAADLLAWQGLMTYFPRGLRRAIEFPLMGADLLAETRRQVAALRTLDGHAQEERRHG</sequence>
<dbReference type="AlphaFoldDB" id="A0A178LMW9"/>
<gene>
    <name evidence="2" type="ORF">A4V15_01375</name>
</gene>
<dbReference type="SUPFAM" id="SSF51658">
    <property type="entry name" value="Xylose isomerase-like"/>
    <property type="match status" value="1"/>
</dbReference>
<proteinExistence type="predicted"/>
<name>A0A178LMW9_9PSED</name>
<dbReference type="PANTHER" id="PTHR12110">
    <property type="entry name" value="HYDROXYPYRUVATE ISOMERASE"/>
    <property type="match status" value="1"/>
</dbReference>
<comment type="caution">
    <text evidence="2">The sequence shown here is derived from an EMBL/GenBank/DDBJ whole genome shotgun (WGS) entry which is preliminary data.</text>
</comment>
<evidence type="ECO:0000313" key="2">
    <source>
        <dbReference type="EMBL" id="OAN32383.1"/>
    </source>
</evidence>